<comment type="catalytic activity">
    <reaction evidence="7">
        <text>DNA(n) + a 2'-deoxyribonucleoside 5'-triphosphate = DNA(n+1) + diphosphate</text>
        <dbReference type="Rhea" id="RHEA:22508"/>
        <dbReference type="Rhea" id="RHEA-COMP:17339"/>
        <dbReference type="Rhea" id="RHEA-COMP:17340"/>
        <dbReference type="ChEBI" id="CHEBI:33019"/>
        <dbReference type="ChEBI" id="CHEBI:61560"/>
        <dbReference type="ChEBI" id="CHEBI:173112"/>
        <dbReference type="EC" id="2.7.7.7"/>
    </reaction>
</comment>
<dbReference type="Gene3D" id="3.20.20.140">
    <property type="entry name" value="Metal-dependent hydrolases"/>
    <property type="match status" value="1"/>
</dbReference>
<evidence type="ECO:0000256" key="4">
    <source>
        <dbReference type="ARBA" id="ARBA00022695"/>
    </source>
</evidence>
<dbReference type="InterPro" id="IPR041931">
    <property type="entry name" value="DNA_pol3_alpha_thumb_dom"/>
</dbReference>
<keyword evidence="3 10" id="KW-0808">Transferase</keyword>
<dbReference type="Pfam" id="PF02811">
    <property type="entry name" value="PHP"/>
    <property type="match status" value="1"/>
</dbReference>
<dbReference type="SMART" id="SM00481">
    <property type="entry name" value="POLIIIAc"/>
    <property type="match status" value="1"/>
</dbReference>
<keyword evidence="6" id="KW-0239">DNA-directed DNA polymerase</keyword>
<dbReference type="InterPro" id="IPR004805">
    <property type="entry name" value="DnaE2/DnaE/PolC"/>
</dbReference>
<keyword evidence="5" id="KW-0235">DNA replication</keyword>
<dbReference type="Proteomes" id="UP001155057">
    <property type="component" value="Unassembled WGS sequence"/>
</dbReference>
<name>A0A9X2TKS2_9BACT</name>
<dbReference type="EMBL" id="JANUAE010000023">
    <property type="protein sequence ID" value="MCS3712004.1"/>
    <property type="molecule type" value="Genomic_DNA"/>
</dbReference>
<dbReference type="InterPro" id="IPR016195">
    <property type="entry name" value="Pol/histidinol_Pase-like"/>
</dbReference>
<organism evidence="10 11">
    <name type="scientific">Salinibacter ruber</name>
    <dbReference type="NCBI Taxonomy" id="146919"/>
    <lineage>
        <taxon>Bacteria</taxon>
        <taxon>Pseudomonadati</taxon>
        <taxon>Rhodothermota</taxon>
        <taxon>Rhodothermia</taxon>
        <taxon>Rhodothermales</taxon>
        <taxon>Salinibacteraceae</taxon>
        <taxon>Salinibacter</taxon>
    </lineage>
</organism>
<dbReference type="Pfam" id="PF07733">
    <property type="entry name" value="DNA_pol3_alpha"/>
    <property type="match status" value="1"/>
</dbReference>
<sequence>MPQYTHLHNHTSLSLFDGAQTPGALARRVNQLGMGAAAITDHGACYGWPSFQKACEEVGIKPILGIEAYLVEDFDSIRELRQKKLASCTDRERKLRKTRFHQVLLAKTQEGLTNIMKLASWAADEGFYHEPTIDFRRLRKRSEGVIATSSCVQGILPQLALAGDPFGRWSKRERVEKAHEITELYLDIFEDDFYLEAHRHGIEDEETMNNLVQYLSGKYDIPVITANDCHYAREEDYRAQKAKTCISTSKTGNPTCFGDPEAGKYAHENMHIKSAEEMVGLFEEFPEAATNTMKIAEACEARLPMGKDEQFFPEFPGLGAAETAHERLIRECKAGFRRRCPKSPKKYQKRLRHELEVIGKMGFSDYFLIVADMVQFAKRVGIRVGPGRGSAAGSLVAYVLGITELDPVRHGLLFERFLNPARTTMPDIDIDFDDARREEIFRYIRQKYGEGRVARVITFDRYGLRSSVRNLGRIFGLEPTTRDEIAGHISALDEEPDTVAEATEKSGPLGRMRQEDERFAKVCDLVPKIKGLARHASQHPAAVVITPEEISSHVPTERRGTERNGGETVTQFDGDQLEDIGLLKMDVLGLKTLREIDVAMDIADGLGQKVSEEALKARNDPEVYADVFAAGDTQGIFQFASDGMQEALAEMEPSAFEHIVAMNALYRPGPMKLIPQFIARMRGEEETVYLAESVHDAVKSEVADILDETYGIMIFQEDVMQVARRLAGFSLSEADLLRQAISKKKTDLLTNQRENFVAGCREEGYSRELGETIFGLIEDFAGYALNKAHSASYSALAYKQAYLKCHHPTAFYAAALQVEDDLGERTGLICGAKRDGIEVRRPSINESKQRFSSPEAGSIRFGLSTIKNVGEEAEAFIGERERNGPFGSFLGCLTRCVPNARAVKALVKAGAFDEFGLSRAAMHSQAGEVLSYVRKHQDSCPASHWKDCSENSSGNQSGTPQAGNSQVENCQDRPEPPAVEDRPEWPPIKRFRAEREVAGTYTTGQPIDAFPGLVEIYDGEIWRREHPQHGASDYKARCGAILSVSEATTRKGDPMWWIEYITTDGITEEPLFEWRYDAIKNNLETDVAALIVSKADTGGEYAGMYSVENVVPMKDLKDENAAGYASPLHSPA</sequence>
<proteinExistence type="predicted"/>
<dbReference type="NCBIfam" id="TIGR00594">
    <property type="entry name" value="polc"/>
    <property type="match status" value="1"/>
</dbReference>
<feature type="compositionally biased region" description="Polar residues" evidence="8">
    <location>
        <begin position="950"/>
        <end position="969"/>
    </location>
</feature>
<comment type="caution">
    <text evidence="10">The sequence shown here is derived from an EMBL/GenBank/DDBJ whole genome shotgun (WGS) entry which is preliminary data.</text>
</comment>
<evidence type="ECO:0000256" key="6">
    <source>
        <dbReference type="ARBA" id="ARBA00022932"/>
    </source>
</evidence>
<dbReference type="Gene3D" id="1.10.10.1600">
    <property type="entry name" value="Bacterial DNA polymerase III alpha subunit, thumb domain"/>
    <property type="match status" value="1"/>
</dbReference>
<evidence type="ECO:0000256" key="8">
    <source>
        <dbReference type="SAM" id="MobiDB-lite"/>
    </source>
</evidence>
<reference evidence="10" key="1">
    <citation type="submission" date="2022-08" db="EMBL/GenBank/DDBJ databases">
        <title>Genomic Encyclopedia of Type Strains, Phase V (KMG-V): Genome sequencing to study the core and pangenomes of soil and plant-associated prokaryotes.</title>
        <authorList>
            <person name="Whitman W."/>
        </authorList>
    </citation>
    <scope>NUCLEOTIDE SEQUENCE</scope>
    <source>
        <strain evidence="10">SP3049</strain>
    </source>
</reference>
<feature type="region of interest" description="Disordered" evidence="8">
    <location>
        <begin position="943"/>
        <end position="988"/>
    </location>
</feature>
<evidence type="ECO:0000256" key="7">
    <source>
        <dbReference type="ARBA" id="ARBA00049244"/>
    </source>
</evidence>
<dbReference type="InterPro" id="IPR011708">
    <property type="entry name" value="DNA_pol3_alpha_NTPase_dom"/>
</dbReference>
<dbReference type="GO" id="GO:0006260">
    <property type="term" value="P:DNA replication"/>
    <property type="evidence" value="ECO:0007669"/>
    <property type="project" value="UniProtKB-KW"/>
</dbReference>
<evidence type="ECO:0000313" key="10">
    <source>
        <dbReference type="EMBL" id="MCS3712004.1"/>
    </source>
</evidence>
<accession>A0A9X2TKS2</accession>
<dbReference type="PANTHER" id="PTHR32294">
    <property type="entry name" value="DNA POLYMERASE III SUBUNIT ALPHA"/>
    <property type="match status" value="1"/>
</dbReference>
<evidence type="ECO:0000256" key="1">
    <source>
        <dbReference type="ARBA" id="ARBA00012417"/>
    </source>
</evidence>
<keyword evidence="4 10" id="KW-0548">Nucleotidyltransferase</keyword>
<evidence type="ECO:0000256" key="5">
    <source>
        <dbReference type="ARBA" id="ARBA00022705"/>
    </source>
</evidence>
<dbReference type="Gene3D" id="1.10.150.870">
    <property type="match status" value="1"/>
</dbReference>
<evidence type="ECO:0000256" key="3">
    <source>
        <dbReference type="ARBA" id="ARBA00022679"/>
    </source>
</evidence>
<evidence type="ECO:0000313" key="11">
    <source>
        <dbReference type="Proteomes" id="UP001155057"/>
    </source>
</evidence>
<dbReference type="InterPro" id="IPR003141">
    <property type="entry name" value="Pol/His_phosphatase_N"/>
</dbReference>
<dbReference type="GO" id="GO:0008408">
    <property type="term" value="F:3'-5' exonuclease activity"/>
    <property type="evidence" value="ECO:0007669"/>
    <property type="project" value="InterPro"/>
</dbReference>
<gene>
    <name evidence="10" type="ORF">GGP61_003640</name>
</gene>
<dbReference type="SUPFAM" id="SSF89550">
    <property type="entry name" value="PHP domain-like"/>
    <property type="match status" value="1"/>
</dbReference>
<protein>
    <recommendedName>
        <fullName evidence="2">DNA polymerase III subunit alpha</fullName>
        <ecNumber evidence="1">2.7.7.7</ecNumber>
    </recommendedName>
</protein>
<dbReference type="InterPro" id="IPR004013">
    <property type="entry name" value="PHP_dom"/>
</dbReference>
<dbReference type="AlphaFoldDB" id="A0A9X2TKS2"/>
<dbReference type="InterPro" id="IPR029460">
    <property type="entry name" value="DNAPol_HHH"/>
</dbReference>
<dbReference type="InterPro" id="IPR040982">
    <property type="entry name" value="DNA_pol3_finger"/>
</dbReference>
<dbReference type="PANTHER" id="PTHR32294:SF0">
    <property type="entry name" value="DNA POLYMERASE III SUBUNIT ALPHA"/>
    <property type="match status" value="1"/>
</dbReference>
<dbReference type="GO" id="GO:0003887">
    <property type="term" value="F:DNA-directed DNA polymerase activity"/>
    <property type="evidence" value="ECO:0007669"/>
    <property type="project" value="UniProtKB-KW"/>
</dbReference>
<feature type="domain" description="Polymerase/histidinol phosphatase N-terminal" evidence="9">
    <location>
        <begin position="5"/>
        <end position="72"/>
    </location>
</feature>
<evidence type="ECO:0000259" key="9">
    <source>
        <dbReference type="SMART" id="SM00481"/>
    </source>
</evidence>
<dbReference type="Pfam" id="PF17657">
    <property type="entry name" value="DNA_pol3_finger"/>
    <property type="match status" value="1"/>
</dbReference>
<feature type="compositionally biased region" description="Basic and acidic residues" evidence="8">
    <location>
        <begin position="970"/>
        <end position="984"/>
    </location>
</feature>
<dbReference type="EC" id="2.7.7.7" evidence="1"/>
<dbReference type="Pfam" id="PF14579">
    <property type="entry name" value="HHH_6"/>
    <property type="match status" value="1"/>
</dbReference>
<dbReference type="RefSeq" id="WP_259124686.1">
    <property type="nucleotide sequence ID" value="NZ_JANUAE010000023.1"/>
</dbReference>
<evidence type="ECO:0000256" key="2">
    <source>
        <dbReference type="ARBA" id="ARBA00019114"/>
    </source>
</evidence>